<dbReference type="Proteomes" id="UP000257109">
    <property type="component" value="Unassembled WGS sequence"/>
</dbReference>
<reference evidence="1" key="1">
    <citation type="submission" date="2018-05" db="EMBL/GenBank/DDBJ databases">
        <title>Draft genome of Mucuna pruriens seed.</title>
        <authorList>
            <person name="Nnadi N.E."/>
            <person name="Vos R."/>
            <person name="Hasami M.H."/>
            <person name="Devisetty U.K."/>
            <person name="Aguiy J.C."/>
        </authorList>
    </citation>
    <scope>NUCLEOTIDE SEQUENCE [LARGE SCALE GENOMIC DNA]</scope>
    <source>
        <strain evidence="1">JCA_2017</strain>
    </source>
</reference>
<proteinExistence type="predicted"/>
<feature type="non-terminal residue" evidence="1">
    <location>
        <position position="1"/>
    </location>
</feature>
<protein>
    <submittedName>
        <fullName evidence="1">Uncharacterized protein</fullName>
    </submittedName>
</protein>
<evidence type="ECO:0000313" key="1">
    <source>
        <dbReference type="EMBL" id="RDY12477.1"/>
    </source>
</evidence>
<accession>A0A371IBP1</accession>
<organism evidence="1 2">
    <name type="scientific">Mucuna pruriens</name>
    <name type="common">Velvet bean</name>
    <name type="synonym">Dolichos pruriens</name>
    <dbReference type="NCBI Taxonomy" id="157652"/>
    <lineage>
        <taxon>Eukaryota</taxon>
        <taxon>Viridiplantae</taxon>
        <taxon>Streptophyta</taxon>
        <taxon>Embryophyta</taxon>
        <taxon>Tracheophyta</taxon>
        <taxon>Spermatophyta</taxon>
        <taxon>Magnoliopsida</taxon>
        <taxon>eudicotyledons</taxon>
        <taxon>Gunneridae</taxon>
        <taxon>Pentapetalae</taxon>
        <taxon>rosids</taxon>
        <taxon>fabids</taxon>
        <taxon>Fabales</taxon>
        <taxon>Fabaceae</taxon>
        <taxon>Papilionoideae</taxon>
        <taxon>50 kb inversion clade</taxon>
        <taxon>NPAAA clade</taxon>
        <taxon>indigoferoid/millettioid clade</taxon>
        <taxon>Phaseoleae</taxon>
        <taxon>Mucuna</taxon>
    </lineage>
</organism>
<gene>
    <name evidence="1" type="ORF">CR513_02719</name>
</gene>
<comment type="caution">
    <text evidence="1">The sequence shown here is derived from an EMBL/GenBank/DDBJ whole genome shotgun (WGS) entry which is preliminary data.</text>
</comment>
<keyword evidence="2" id="KW-1185">Reference proteome</keyword>
<sequence length="67" mass="8117">MLNFESKLKLKKYGNILFVMGFARIIQHGYDMSLFNEQQQKPLYTRCTNFMRLLEVLRLFNQKVKIK</sequence>
<evidence type="ECO:0000313" key="2">
    <source>
        <dbReference type="Proteomes" id="UP000257109"/>
    </source>
</evidence>
<name>A0A371IBP1_MUCPR</name>
<dbReference type="EMBL" id="QJKJ01000459">
    <property type="protein sequence ID" value="RDY12477.1"/>
    <property type="molecule type" value="Genomic_DNA"/>
</dbReference>
<dbReference type="AlphaFoldDB" id="A0A371IBP1"/>